<feature type="transmembrane region" description="Helical" evidence="1">
    <location>
        <begin position="45"/>
        <end position="66"/>
    </location>
</feature>
<dbReference type="Proteomes" id="UP000326207">
    <property type="component" value="Unassembled WGS sequence"/>
</dbReference>
<comment type="caution">
    <text evidence="2">The sequence shown here is derived from an EMBL/GenBank/DDBJ whole genome shotgun (WGS) entry which is preliminary data.</text>
</comment>
<protein>
    <submittedName>
        <fullName evidence="2">Uncharacterized protein</fullName>
    </submittedName>
</protein>
<reference evidence="2 3" key="1">
    <citation type="submission" date="2019-10" db="EMBL/GenBank/DDBJ databases">
        <title>Unraveling microbial dark matter from salterns through culturing: the case of the genus Halosegnis.</title>
        <authorList>
            <person name="Duran-Viseras A."/>
            <person name="Andrei A.-S."/>
            <person name="Vera-Gargallo B."/>
            <person name="Ghai R."/>
            <person name="Sanchez-Porro C."/>
            <person name="Ventosa A."/>
        </authorList>
    </citation>
    <scope>NUCLEOTIDE SEQUENCE [LARGE SCALE GENOMIC DNA]</scope>
    <source>
        <strain evidence="2 3">F19-13</strain>
    </source>
</reference>
<dbReference type="AlphaFoldDB" id="A0A5N5UJ71"/>
<sequence>MKLDALTEEPPLHWGLAKFVAAVAGFWYGLTHIPAAIEGILFVEVLPSFFFAGLAVGSVWLLQILVSPTKLQRVTRDILLAIIRAKTHQMLYRVGLTETEPEQHYQRLAEGHDL</sequence>
<feature type="transmembrane region" description="Helical" evidence="1">
    <location>
        <begin position="12"/>
        <end position="30"/>
    </location>
</feature>
<gene>
    <name evidence="2" type="ORF">DP108_06480</name>
</gene>
<dbReference type="EMBL" id="QMDY01000003">
    <property type="protein sequence ID" value="KAB7518809.1"/>
    <property type="molecule type" value="Genomic_DNA"/>
</dbReference>
<dbReference type="RefSeq" id="WP_152156189.1">
    <property type="nucleotide sequence ID" value="NZ_QMDY01000003.1"/>
</dbReference>
<accession>A0A5N5UJ71</accession>
<keyword evidence="1" id="KW-1133">Transmembrane helix</keyword>
<keyword evidence="1" id="KW-0812">Transmembrane</keyword>
<evidence type="ECO:0000313" key="2">
    <source>
        <dbReference type="EMBL" id="KAB7518809.1"/>
    </source>
</evidence>
<evidence type="ECO:0000313" key="3">
    <source>
        <dbReference type="Proteomes" id="UP000326207"/>
    </source>
</evidence>
<organism evidence="2 3">
    <name type="scientific">Halosegnis rubeus</name>
    <dbReference type="NCBI Taxonomy" id="2212850"/>
    <lineage>
        <taxon>Archaea</taxon>
        <taxon>Methanobacteriati</taxon>
        <taxon>Methanobacteriota</taxon>
        <taxon>Stenosarchaea group</taxon>
        <taxon>Halobacteria</taxon>
        <taxon>Halobacteriales</taxon>
        <taxon>Natronomonadaceae</taxon>
        <taxon>Halosegnis</taxon>
    </lineage>
</organism>
<evidence type="ECO:0000256" key="1">
    <source>
        <dbReference type="SAM" id="Phobius"/>
    </source>
</evidence>
<keyword evidence="1" id="KW-0472">Membrane</keyword>
<proteinExistence type="predicted"/>
<name>A0A5N5UJ71_9EURY</name>